<dbReference type="Proteomes" id="UP001365405">
    <property type="component" value="Unassembled WGS sequence"/>
</dbReference>
<dbReference type="InterPro" id="IPR001647">
    <property type="entry name" value="HTH_TetR"/>
</dbReference>
<feature type="domain" description="HTH tetR-type" evidence="6">
    <location>
        <begin position="26"/>
        <end position="86"/>
    </location>
</feature>
<dbReference type="Gene3D" id="1.10.357.10">
    <property type="entry name" value="Tetracycline Repressor, domain 2"/>
    <property type="match status" value="1"/>
</dbReference>
<name>A0ABU9CNP5_9BURK</name>
<feature type="DNA-binding region" description="H-T-H motif" evidence="4">
    <location>
        <begin position="49"/>
        <end position="68"/>
    </location>
</feature>
<organism evidence="7 8">
    <name type="scientific">Pseudaquabacterium inlustre</name>
    <dbReference type="NCBI Taxonomy" id="2984192"/>
    <lineage>
        <taxon>Bacteria</taxon>
        <taxon>Pseudomonadati</taxon>
        <taxon>Pseudomonadota</taxon>
        <taxon>Betaproteobacteria</taxon>
        <taxon>Burkholderiales</taxon>
        <taxon>Sphaerotilaceae</taxon>
        <taxon>Pseudaquabacterium</taxon>
    </lineage>
</organism>
<accession>A0ABU9CNP5</accession>
<dbReference type="Pfam" id="PF16859">
    <property type="entry name" value="TetR_C_11"/>
    <property type="match status" value="1"/>
</dbReference>
<dbReference type="InterPro" id="IPR009057">
    <property type="entry name" value="Homeodomain-like_sf"/>
</dbReference>
<reference evidence="7 8" key="1">
    <citation type="submission" date="2024-04" db="EMBL/GenBank/DDBJ databases">
        <title>Novel species of the genus Ideonella isolated from streams.</title>
        <authorList>
            <person name="Lu H."/>
        </authorList>
    </citation>
    <scope>NUCLEOTIDE SEQUENCE [LARGE SCALE GENOMIC DNA]</scope>
    <source>
        <strain evidence="7 8">DXS22W</strain>
    </source>
</reference>
<dbReference type="PANTHER" id="PTHR30055:SF234">
    <property type="entry name" value="HTH-TYPE TRANSCRIPTIONAL REGULATOR BETI"/>
    <property type="match status" value="1"/>
</dbReference>
<sequence length="227" mass="24754">MPHRSAPPADELADGSEPLQRRRRKEARPQELLDAALALFVEKGFAAARAEEVAQRAGVSKGTLYLYFPSKEELLKAVITQNLGSRIVAGAELVAAHPGTATELLNVILVDWWTQLYDSPAAGVFKLVITEVRNFPEIAGFYLREVVQPAHDLLGAVLRRGIAAGEFRDVPIDHAVHSLVLPLIMVCLHRHSLGACQVDWQIEGRDFIGQHVQLVLAGLRAGAPNPA</sequence>
<dbReference type="SUPFAM" id="SSF48498">
    <property type="entry name" value="Tetracyclin repressor-like, C-terminal domain"/>
    <property type="match status" value="1"/>
</dbReference>
<dbReference type="InterPro" id="IPR050109">
    <property type="entry name" value="HTH-type_TetR-like_transc_reg"/>
</dbReference>
<dbReference type="EMBL" id="JBBUTH010000009">
    <property type="protein sequence ID" value="MEK8052172.1"/>
    <property type="molecule type" value="Genomic_DNA"/>
</dbReference>
<keyword evidence="2 4" id="KW-0238">DNA-binding</keyword>
<dbReference type="Gene3D" id="1.10.10.60">
    <property type="entry name" value="Homeodomain-like"/>
    <property type="match status" value="1"/>
</dbReference>
<evidence type="ECO:0000259" key="6">
    <source>
        <dbReference type="PROSITE" id="PS50977"/>
    </source>
</evidence>
<keyword evidence="1" id="KW-0805">Transcription regulation</keyword>
<keyword evidence="3" id="KW-0804">Transcription</keyword>
<proteinExistence type="predicted"/>
<dbReference type="PROSITE" id="PS50977">
    <property type="entry name" value="HTH_TETR_2"/>
    <property type="match status" value="1"/>
</dbReference>
<feature type="region of interest" description="Disordered" evidence="5">
    <location>
        <begin position="1"/>
        <end position="28"/>
    </location>
</feature>
<evidence type="ECO:0000256" key="5">
    <source>
        <dbReference type="SAM" id="MobiDB-lite"/>
    </source>
</evidence>
<dbReference type="SUPFAM" id="SSF46689">
    <property type="entry name" value="Homeodomain-like"/>
    <property type="match status" value="1"/>
</dbReference>
<dbReference type="Pfam" id="PF00440">
    <property type="entry name" value="TetR_N"/>
    <property type="match status" value="1"/>
</dbReference>
<dbReference type="PANTHER" id="PTHR30055">
    <property type="entry name" value="HTH-TYPE TRANSCRIPTIONAL REGULATOR RUTR"/>
    <property type="match status" value="1"/>
</dbReference>
<dbReference type="InterPro" id="IPR036271">
    <property type="entry name" value="Tet_transcr_reg_TetR-rel_C_sf"/>
</dbReference>
<evidence type="ECO:0000256" key="1">
    <source>
        <dbReference type="ARBA" id="ARBA00023015"/>
    </source>
</evidence>
<protein>
    <submittedName>
        <fullName evidence="7">TetR/AcrR family transcriptional regulator</fullName>
    </submittedName>
</protein>
<dbReference type="InterPro" id="IPR011075">
    <property type="entry name" value="TetR_C"/>
</dbReference>
<evidence type="ECO:0000313" key="7">
    <source>
        <dbReference type="EMBL" id="MEK8052172.1"/>
    </source>
</evidence>
<dbReference type="RefSeq" id="WP_341411890.1">
    <property type="nucleotide sequence ID" value="NZ_JBBUTH010000009.1"/>
</dbReference>
<evidence type="ECO:0000313" key="8">
    <source>
        <dbReference type="Proteomes" id="UP001365405"/>
    </source>
</evidence>
<keyword evidence="8" id="KW-1185">Reference proteome</keyword>
<evidence type="ECO:0000256" key="3">
    <source>
        <dbReference type="ARBA" id="ARBA00023163"/>
    </source>
</evidence>
<evidence type="ECO:0000256" key="4">
    <source>
        <dbReference type="PROSITE-ProRule" id="PRU00335"/>
    </source>
</evidence>
<comment type="caution">
    <text evidence="7">The sequence shown here is derived from an EMBL/GenBank/DDBJ whole genome shotgun (WGS) entry which is preliminary data.</text>
</comment>
<evidence type="ECO:0000256" key="2">
    <source>
        <dbReference type="ARBA" id="ARBA00023125"/>
    </source>
</evidence>
<dbReference type="PRINTS" id="PR00455">
    <property type="entry name" value="HTHTETR"/>
</dbReference>
<gene>
    <name evidence="7" type="ORF">AACH10_18110</name>
</gene>